<dbReference type="EMBL" id="NPEU01000243">
    <property type="protein sequence ID" value="RAI35827.1"/>
    <property type="molecule type" value="Genomic_DNA"/>
</dbReference>
<gene>
    <name evidence="1" type="ORF">CH338_18580</name>
</gene>
<dbReference type="AlphaFoldDB" id="A0A327KBR2"/>
<sequence>MPAETLTFRTLSGSAMDRRPIDLRAVVIAVWTSRDPSGRDLRVAEMEAVGIPRPSSTPQFRRISTHRLTSADAIEVVGAESSGEVEAVLVRDGRGLWVGVGSDHTDRRMERSEPHVAKQMCDKPIAPDLWAFDDVADHWDALMLRSWIVEHGETRLYQEGSVAAILPPGELMRAFTGREDLPEGTALYCGTFAAIGGIRPSSRFAYELFDPQRERRIVHAYDVVALPAGI</sequence>
<dbReference type="InterPro" id="IPR036663">
    <property type="entry name" value="Fumarylacetoacetase_C_sf"/>
</dbReference>
<dbReference type="GO" id="GO:0003824">
    <property type="term" value="F:catalytic activity"/>
    <property type="evidence" value="ECO:0007669"/>
    <property type="project" value="InterPro"/>
</dbReference>
<accession>A0A327KBR2</accession>
<dbReference type="RefSeq" id="WP_111358615.1">
    <property type="nucleotide sequence ID" value="NZ_NHSK01000246.1"/>
</dbReference>
<keyword evidence="2" id="KW-1185">Reference proteome</keyword>
<name>A0A327KBR2_9BRAD</name>
<dbReference type="InterPro" id="IPR021269">
    <property type="entry name" value="DUF2848"/>
</dbReference>
<dbReference type="OrthoDB" id="9792678at2"/>
<protein>
    <recommendedName>
        <fullName evidence="3">DUF2848 domain-containing protein</fullName>
    </recommendedName>
</protein>
<dbReference type="Proteomes" id="UP000248863">
    <property type="component" value="Unassembled WGS sequence"/>
</dbReference>
<evidence type="ECO:0000313" key="1">
    <source>
        <dbReference type="EMBL" id="RAI35827.1"/>
    </source>
</evidence>
<comment type="caution">
    <text evidence="1">The sequence shown here is derived from an EMBL/GenBank/DDBJ whole genome shotgun (WGS) entry which is preliminary data.</text>
</comment>
<evidence type="ECO:0008006" key="3">
    <source>
        <dbReference type="Google" id="ProtNLM"/>
    </source>
</evidence>
<reference evidence="1 2" key="1">
    <citation type="submission" date="2017-07" db="EMBL/GenBank/DDBJ databases">
        <title>Draft Genome Sequences of Select Purple Nonsulfur Bacteria.</title>
        <authorList>
            <person name="Lasarre B."/>
            <person name="Mckinlay J.B."/>
        </authorList>
    </citation>
    <scope>NUCLEOTIDE SEQUENCE [LARGE SCALE GENOMIC DNA]</scope>
    <source>
        <strain evidence="1 2">DSM 11907</strain>
    </source>
</reference>
<dbReference type="SUPFAM" id="SSF56529">
    <property type="entry name" value="FAH"/>
    <property type="match status" value="1"/>
</dbReference>
<evidence type="ECO:0000313" key="2">
    <source>
        <dbReference type="Proteomes" id="UP000248863"/>
    </source>
</evidence>
<proteinExistence type="predicted"/>
<dbReference type="Pfam" id="PF11010">
    <property type="entry name" value="DUF2848"/>
    <property type="match status" value="1"/>
</dbReference>
<organism evidence="1 2">
    <name type="scientific">Rhodoplanes elegans</name>
    <dbReference type="NCBI Taxonomy" id="29408"/>
    <lineage>
        <taxon>Bacteria</taxon>
        <taxon>Pseudomonadati</taxon>
        <taxon>Pseudomonadota</taxon>
        <taxon>Alphaproteobacteria</taxon>
        <taxon>Hyphomicrobiales</taxon>
        <taxon>Nitrobacteraceae</taxon>
        <taxon>Rhodoplanes</taxon>
    </lineage>
</organism>